<comment type="caution">
    <text evidence="2">The sequence shown here is derived from an EMBL/GenBank/DDBJ whole genome shotgun (WGS) entry which is preliminary data.</text>
</comment>
<evidence type="ECO:0000313" key="3">
    <source>
        <dbReference type="Proteomes" id="UP000654918"/>
    </source>
</evidence>
<name>A0A8H6KQ57_9PEZI</name>
<feature type="chain" id="PRO_5034103649" evidence="1">
    <location>
        <begin position="25"/>
        <end position="377"/>
    </location>
</feature>
<keyword evidence="3" id="KW-1185">Reference proteome</keyword>
<dbReference type="AlphaFoldDB" id="A0A8H6KQ57"/>
<dbReference type="Proteomes" id="UP000654918">
    <property type="component" value="Unassembled WGS sequence"/>
</dbReference>
<protein>
    <submittedName>
        <fullName evidence="2">Uncharacterized protein</fullName>
    </submittedName>
</protein>
<evidence type="ECO:0000313" key="2">
    <source>
        <dbReference type="EMBL" id="KAF6835649.1"/>
    </source>
</evidence>
<reference evidence="2" key="1">
    <citation type="journal article" date="2020" name="Phytopathology">
        <title>Genome Sequence Resources of Colletotrichum truncatum, C. plurivorum, C. musicola, and C. sojae: Four Species Pathogenic to Soybean (Glycine max).</title>
        <authorList>
            <person name="Rogerio F."/>
            <person name="Boufleur T.R."/>
            <person name="Ciampi-Guillardi M."/>
            <person name="Sukno S.A."/>
            <person name="Thon M.R."/>
            <person name="Massola Junior N.S."/>
            <person name="Baroncelli R."/>
        </authorList>
    </citation>
    <scope>NUCLEOTIDE SEQUENCE</scope>
    <source>
        <strain evidence="2">LFN00145</strain>
    </source>
</reference>
<dbReference type="EMBL" id="WIGO01000038">
    <property type="protein sequence ID" value="KAF6835649.1"/>
    <property type="molecule type" value="Genomic_DNA"/>
</dbReference>
<dbReference type="SUPFAM" id="SSF52058">
    <property type="entry name" value="L domain-like"/>
    <property type="match status" value="1"/>
</dbReference>
<accession>A0A8H6KQ57</accession>
<organism evidence="2 3">
    <name type="scientific">Colletotrichum plurivorum</name>
    <dbReference type="NCBI Taxonomy" id="2175906"/>
    <lineage>
        <taxon>Eukaryota</taxon>
        <taxon>Fungi</taxon>
        <taxon>Dikarya</taxon>
        <taxon>Ascomycota</taxon>
        <taxon>Pezizomycotina</taxon>
        <taxon>Sordariomycetes</taxon>
        <taxon>Hypocreomycetidae</taxon>
        <taxon>Glomerellales</taxon>
        <taxon>Glomerellaceae</taxon>
        <taxon>Colletotrichum</taxon>
        <taxon>Colletotrichum orchidearum species complex</taxon>
    </lineage>
</organism>
<sequence>MLHSAGATRRLLVLSLAIARGVLGQSCNGFNITSDESAEAARRCPDINGDVMIFPDNVTEVSLDGVENINGSLIMYIGCDTRTNENCIQRHWLQSVSSATLKTVNGSIDIGQNDNISTISFPKLTSVERGVRLELDYLEHLDITSLETVGTLNLRAPRLATMEHEHLRNATGGFISIGATSLESVDSFIRSPMDLIRLKIDNSLKLKQITLGISSALEVYIAGKFGWHSDSGEIIEDGESDIAKLILGGPETTEMRITTLTILNSTAAIERAPGLMTLEVGTLRLEGNYFMEHLALPFDKLKAAYLKGAPALKWLSNIPQAVDWDSFYSLSIKDMPALNLSSEYMIDGKGDLVRSWYWPRSGMGEIDLSASMTNHFL</sequence>
<gene>
    <name evidence="2" type="ORF">CPLU01_04119</name>
</gene>
<feature type="signal peptide" evidence="1">
    <location>
        <begin position="1"/>
        <end position="24"/>
    </location>
</feature>
<proteinExistence type="predicted"/>
<keyword evidence="1" id="KW-0732">Signal</keyword>
<evidence type="ECO:0000256" key="1">
    <source>
        <dbReference type="SAM" id="SignalP"/>
    </source>
</evidence>